<accession>A0A0B0ERA7</accession>
<dbReference type="PATRIC" id="fig|237368.3.peg.598"/>
<evidence type="ECO:0000259" key="1">
    <source>
        <dbReference type="Pfam" id="PF13182"/>
    </source>
</evidence>
<reference evidence="2 3" key="1">
    <citation type="submission" date="2014-10" db="EMBL/GenBank/DDBJ databases">
        <title>Draft genome of anammox bacterium scalindua brodae, obtained using differential coverage binning of sequence data from two enrichment reactors.</title>
        <authorList>
            <person name="Speth D.R."/>
            <person name="Russ L."/>
            <person name="Kartal B."/>
            <person name="Op den Camp H.J."/>
            <person name="Dutilh B.E."/>
            <person name="Jetten M.S."/>
        </authorList>
    </citation>
    <scope>NUCLEOTIDE SEQUENCE [LARGE SCALE GENOMIC DNA]</scope>
    <source>
        <strain evidence="2">RU1</strain>
    </source>
</reference>
<feature type="domain" description="DUF4007" evidence="1">
    <location>
        <begin position="4"/>
        <end position="131"/>
    </location>
</feature>
<dbReference type="Pfam" id="PF13182">
    <property type="entry name" value="DUF4007"/>
    <property type="match status" value="1"/>
</dbReference>
<evidence type="ECO:0000313" key="3">
    <source>
        <dbReference type="Proteomes" id="UP000030652"/>
    </source>
</evidence>
<gene>
    <name evidence="2" type="ORF">SCABRO_00549</name>
</gene>
<dbReference type="Proteomes" id="UP000030652">
    <property type="component" value="Unassembled WGS sequence"/>
</dbReference>
<protein>
    <recommendedName>
        <fullName evidence="1">DUF4007 domain-containing protein</fullName>
    </recommendedName>
</protein>
<dbReference type="EMBL" id="JRYO01000041">
    <property type="protein sequence ID" value="KHE93683.1"/>
    <property type="molecule type" value="Genomic_DNA"/>
</dbReference>
<dbReference type="AlphaFoldDB" id="A0A0B0ERA7"/>
<sequence length="133" mass="15819">MKKQKIFNTDAAVVELGVGKNMVNAIRFWLKSFGLLNDSDNINDLAKFLFGEKGSDPFIEDFGTVWLLHYYLIKTNKASIYNMIFNEFRKERLEFTRNQLHNFIKRKCEEYDFNYNENTVNSDIKIFFKSFLT</sequence>
<comment type="caution">
    <text evidence="2">The sequence shown here is derived from an EMBL/GenBank/DDBJ whole genome shotgun (WGS) entry which is preliminary data.</text>
</comment>
<dbReference type="InterPro" id="IPR025248">
    <property type="entry name" value="DUF4007"/>
</dbReference>
<proteinExistence type="predicted"/>
<name>A0A0B0ERA7_9BACT</name>
<evidence type="ECO:0000313" key="2">
    <source>
        <dbReference type="EMBL" id="KHE93683.1"/>
    </source>
</evidence>
<dbReference type="eggNOG" id="ENOG502ZB1P">
    <property type="taxonomic scope" value="Bacteria"/>
</dbReference>
<organism evidence="2 3">
    <name type="scientific">Candidatus Scalindua brodae</name>
    <dbReference type="NCBI Taxonomy" id="237368"/>
    <lineage>
        <taxon>Bacteria</taxon>
        <taxon>Pseudomonadati</taxon>
        <taxon>Planctomycetota</taxon>
        <taxon>Candidatus Brocadiia</taxon>
        <taxon>Candidatus Brocadiales</taxon>
        <taxon>Candidatus Scalinduaceae</taxon>
        <taxon>Candidatus Scalindua</taxon>
    </lineage>
</organism>